<organism evidence="1 2">
    <name type="scientific">Hygrophoropsis aurantiaca</name>
    <dbReference type="NCBI Taxonomy" id="72124"/>
    <lineage>
        <taxon>Eukaryota</taxon>
        <taxon>Fungi</taxon>
        <taxon>Dikarya</taxon>
        <taxon>Basidiomycota</taxon>
        <taxon>Agaricomycotina</taxon>
        <taxon>Agaricomycetes</taxon>
        <taxon>Agaricomycetidae</taxon>
        <taxon>Boletales</taxon>
        <taxon>Coniophorineae</taxon>
        <taxon>Hygrophoropsidaceae</taxon>
        <taxon>Hygrophoropsis</taxon>
    </lineage>
</organism>
<gene>
    <name evidence="1" type="ORF">BJ138DRAFT_101327</name>
</gene>
<accession>A0ACB8AAI2</accession>
<evidence type="ECO:0000313" key="2">
    <source>
        <dbReference type="Proteomes" id="UP000790377"/>
    </source>
</evidence>
<reference evidence="1" key="1">
    <citation type="journal article" date="2021" name="New Phytol.">
        <title>Evolutionary innovations through gain and loss of genes in the ectomycorrhizal Boletales.</title>
        <authorList>
            <person name="Wu G."/>
            <person name="Miyauchi S."/>
            <person name="Morin E."/>
            <person name="Kuo A."/>
            <person name="Drula E."/>
            <person name="Varga T."/>
            <person name="Kohler A."/>
            <person name="Feng B."/>
            <person name="Cao Y."/>
            <person name="Lipzen A."/>
            <person name="Daum C."/>
            <person name="Hundley H."/>
            <person name="Pangilinan J."/>
            <person name="Johnson J."/>
            <person name="Barry K."/>
            <person name="LaButti K."/>
            <person name="Ng V."/>
            <person name="Ahrendt S."/>
            <person name="Min B."/>
            <person name="Choi I.G."/>
            <person name="Park H."/>
            <person name="Plett J.M."/>
            <person name="Magnuson J."/>
            <person name="Spatafora J.W."/>
            <person name="Nagy L.G."/>
            <person name="Henrissat B."/>
            <person name="Grigoriev I.V."/>
            <person name="Yang Z.L."/>
            <person name="Xu J."/>
            <person name="Martin F.M."/>
        </authorList>
    </citation>
    <scope>NUCLEOTIDE SEQUENCE</scope>
    <source>
        <strain evidence="1">ATCC 28755</strain>
    </source>
</reference>
<dbReference type="EMBL" id="MU267711">
    <property type="protein sequence ID" value="KAH7910491.1"/>
    <property type="molecule type" value="Genomic_DNA"/>
</dbReference>
<name>A0ACB8AAI2_9AGAM</name>
<comment type="caution">
    <text evidence="1">The sequence shown here is derived from an EMBL/GenBank/DDBJ whole genome shotgun (WGS) entry which is preliminary data.</text>
</comment>
<sequence length="221" mass="25635">MSPRTRIRSMPFTRTNPHHRGWQKGSGKYPWEERPTTQLSFPERKHTSNSLVTTTLILISPSLLPSWCSASRPAQTSISHIYGPPQFSSAIAHDVSRNSLSLDSLPIHIIMENWDHLHGYIGGSMHPPPLQRNYHPLFRFAHVDPLAIQQTFVVRGWFDQGSFSVQQAFFASEIIRHTLHTYVEIYIVSSLTLNRCSIQVQSTFYIQFLHRRAFYICYRRE</sequence>
<proteinExistence type="predicted"/>
<dbReference type="Proteomes" id="UP000790377">
    <property type="component" value="Unassembled WGS sequence"/>
</dbReference>
<protein>
    <submittedName>
        <fullName evidence="1">Uncharacterized protein</fullName>
    </submittedName>
</protein>
<keyword evidence="2" id="KW-1185">Reference proteome</keyword>
<evidence type="ECO:0000313" key="1">
    <source>
        <dbReference type="EMBL" id="KAH7910491.1"/>
    </source>
</evidence>